<name>A0AAN8S2L9_POLSC</name>
<evidence type="ECO:0000313" key="2">
    <source>
        <dbReference type="Proteomes" id="UP001372834"/>
    </source>
</evidence>
<organism evidence="1 2">
    <name type="scientific">Polyplax serrata</name>
    <name type="common">Common mouse louse</name>
    <dbReference type="NCBI Taxonomy" id="468196"/>
    <lineage>
        <taxon>Eukaryota</taxon>
        <taxon>Metazoa</taxon>
        <taxon>Ecdysozoa</taxon>
        <taxon>Arthropoda</taxon>
        <taxon>Hexapoda</taxon>
        <taxon>Insecta</taxon>
        <taxon>Pterygota</taxon>
        <taxon>Neoptera</taxon>
        <taxon>Paraneoptera</taxon>
        <taxon>Psocodea</taxon>
        <taxon>Troctomorpha</taxon>
        <taxon>Phthiraptera</taxon>
        <taxon>Anoplura</taxon>
        <taxon>Polyplacidae</taxon>
        <taxon>Polyplax</taxon>
    </lineage>
</organism>
<reference evidence="1 2" key="1">
    <citation type="submission" date="2023-10" db="EMBL/GenBank/DDBJ databases">
        <title>Genomes of two closely related lineages of the louse Polyplax serrata with different host specificities.</title>
        <authorList>
            <person name="Martinu J."/>
            <person name="Tarabai H."/>
            <person name="Stefka J."/>
            <person name="Hypsa V."/>
        </authorList>
    </citation>
    <scope>NUCLEOTIDE SEQUENCE [LARGE SCALE GENOMIC DNA]</scope>
    <source>
        <strain evidence="1">HR10_N</strain>
    </source>
</reference>
<dbReference type="EMBL" id="JAWJWE010000036">
    <property type="protein sequence ID" value="KAK6628550.1"/>
    <property type="molecule type" value="Genomic_DNA"/>
</dbReference>
<gene>
    <name evidence="1" type="ORF">RUM43_002365</name>
</gene>
<protein>
    <submittedName>
        <fullName evidence="1">Uncharacterized protein</fullName>
    </submittedName>
</protein>
<dbReference type="Proteomes" id="UP001372834">
    <property type="component" value="Unassembled WGS sequence"/>
</dbReference>
<sequence>MTVPLKAFVTFKAFGKLSGINYYETYMSKDEKNGTLSDMLRVVNVQSSKQLNLYKMCRHFVEVSTVPSCLFRSNIQKYVVMRDSIKGTTLIKQNRSELIGDCQRV</sequence>
<dbReference type="AlphaFoldDB" id="A0AAN8S2L9"/>
<comment type="caution">
    <text evidence="1">The sequence shown here is derived from an EMBL/GenBank/DDBJ whole genome shotgun (WGS) entry which is preliminary data.</text>
</comment>
<accession>A0AAN8S2L9</accession>
<evidence type="ECO:0000313" key="1">
    <source>
        <dbReference type="EMBL" id="KAK6628550.1"/>
    </source>
</evidence>
<proteinExistence type="predicted"/>